<organism evidence="1 2">
    <name type="scientific">Desulfobacula toluolica (strain DSM 7467 / Tol2)</name>
    <dbReference type="NCBI Taxonomy" id="651182"/>
    <lineage>
        <taxon>Bacteria</taxon>
        <taxon>Pseudomonadati</taxon>
        <taxon>Thermodesulfobacteriota</taxon>
        <taxon>Desulfobacteria</taxon>
        <taxon>Desulfobacterales</taxon>
        <taxon>Desulfobacteraceae</taxon>
        <taxon>Desulfobacula</taxon>
    </lineage>
</organism>
<proteinExistence type="predicted"/>
<accession>K0NAR4</accession>
<dbReference type="Proteomes" id="UP000007347">
    <property type="component" value="Chromosome"/>
</dbReference>
<dbReference type="AlphaFoldDB" id="K0NAR4"/>
<dbReference type="EMBL" id="FO203503">
    <property type="protein sequence ID" value="CCK81234.1"/>
    <property type="molecule type" value="Genomic_DNA"/>
</dbReference>
<dbReference type="OrthoDB" id="6638191at2"/>
<evidence type="ECO:0000313" key="1">
    <source>
        <dbReference type="EMBL" id="CCK81234.1"/>
    </source>
</evidence>
<dbReference type="HOGENOM" id="CLU_167438_1_0_7"/>
<evidence type="ECO:0000313" key="2">
    <source>
        <dbReference type="Proteomes" id="UP000007347"/>
    </source>
</evidence>
<dbReference type="KEGG" id="dto:TOL2_C30770"/>
<protein>
    <submittedName>
        <fullName evidence="1">Uncharacterized protein</fullName>
    </submittedName>
</protein>
<dbReference type="RefSeq" id="WP_014958439.1">
    <property type="nucleotide sequence ID" value="NC_018645.1"/>
</dbReference>
<gene>
    <name evidence="1" type="ordered locus">TOL2_C30770</name>
</gene>
<reference evidence="1 2" key="1">
    <citation type="journal article" date="2013" name="Environ. Microbiol.">
        <title>Complete genome, catabolic sub-proteomes and key-metabolites of Desulfobacula toluolica Tol2, a marine, aromatic compound-degrading, sulfate-reducing bacterium.</title>
        <authorList>
            <person name="Wohlbrand L."/>
            <person name="Jacob J.H."/>
            <person name="Kube M."/>
            <person name="Mussmann M."/>
            <person name="Jarling R."/>
            <person name="Beck A."/>
            <person name="Amann R."/>
            <person name="Wilkes H."/>
            <person name="Reinhardt R."/>
            <person name="Rabus R."/>
        </authorList>
    </citation>
    <scope>NUCLEOTIDE SEQUENCE [LARGE SCALE GENOMIC DNA]</scope>
    <source>
        <strain evidence="2">DSM 7467 / Tol2</strain>
    </source>
</reference>
<keyword evidence="2" id="KW-1185">Reference proteome</keyword>
<name>K0NAR4_DESTT</name>
<sequence length="98" mass="11584">MIPQGVKYVGFPWFEKKNFKKLMKLFVDNHLLHDSYGEWLKDAEHKYNSLKEKGITVDKVNIDPKTFPSWCKSRGLNIDTKARMEFANEFVARKYLGK</sequence>